<accession>A0AA36FUY1</accession>
<feature type="non-terminal residue" evidence="2">
    <location>
        <position position="1"/>
    </location>
</feature>
<keyword evidence="3" id="KW-1185">Reference proteome</keyword>
<evidence type="ECO:0000313" key="2">
    <source>
        <dbReference type="EMBL" id="CAJ0568451.1"/>
    </source>
</evidence>
<feature type="chain" id="PRO_5041449616" evidence="1">
    <location>
        <begin position="20"/>
        <end position="179"/>
    </location>
</feature>
<evidence type="ECO:0000313" key="3">
    <source>
        <dbReference type="Proteomes" id="UP001177023"/>
    </source>
</evidence>
<dbReference type="AlphaFoldDB" id="A0AA36FUY1"/>
<sequence>MLLTMRVLFLISVVISVQAETTPAWEFVTQECDVGTKDCKSPPDTEPPVAGRLWFSVRDEKKDTIFYYTCGLVEIFCLSMNDETLTDDKIGCYDEDPNGQNGCQCAPQKDDIWELKTPVHSELLSQWRSAQKPGESKCGIVIVRPDDVSPTSSARRLPLFANVIVVVVALISPTRSLIY</sequence>
<dbReference type="EMBL" id="CATQJA010001741">
    <property type="protein sequence ID" value="CAJ0568451.1"/>
    <property type="molecule type" value="Genomic_DNA"/>
</dbReference>
<keyword evidence="1" id="KW-0732">Signal</keyword>
<gene>
    <name evidence="2" type="ORF">MSPICULIGERA_LOCUS6969</name>
</gene>
<protein>
    <submittedName>
        <fullName evidence="2">Uncharacterized protein</fullName>
    </submittedName>
</protein>
<name>A0AA36FUY1_9BILA</name>
<comment type="caution">
    <text evidence="2">The sequence shown here is derived from an EMBL/GenBank/DDBJ whole genome shotgun (WGS) entry which is preliminary data.</text>
</comment>
<evidence type="ECO:0000256" key="1">
    <source>
        <dbReference type="SAM" id="SignalP"/>
    </source>
</evidence>
<feature type="signal peptide" evidence="1">
    <location>
        <begin position="1"/>
        <end position="19"/>
    </location>
</feature>
<proteinExistence type="predicted"/>
<dbReference type="Proteomes" id="UP001177023">
    <property type="component" value="Unassembled WGS sequence"/>
</dbReference>
<organism evidence="2 3">
    <name type="scientific">Mesorhabditis spiculigera</name>
    <dbReference type="NCBI Taxonomy" id="96644"/>
    <lineage>
        <taxon>Eukaryota</taxon>
        <taxon>Metazoa</taxon>
        <taxon>Ecdysozoa</taxon>
        <taxon>Nematoda</taxon>
        <taxon>Chromadorea</taxon>
        <taxon>Rhabditida</taxon>
        <taxon>Rhabditina</taxon>
        <taxon>Rhabditomorpha</taxon>
        <taxon>Rhabditoidea</taxon>
        <taxon>Rhabditidae</taxon>
        <taxon>Mesorhabditinae</taxon>
        <taxon>Mesorhabditis</taxon>
    </lineage>
</organism>
<reference evidence="2" key="1">
    <citation type="submission" date="2023-06" db="EMBL/GenBank/DDBJ databases">
        <authorList>
            <person name="Delattre M."/>
        </authorList>
    </citation>
    <scope>NUCLEOTIDE SEQUENCE</scope>
    <source>
        <strain evidence="2">AF72</strain>
    </source>
</reference>